<feature type="region of interest" description="Disordered" evidence="2">
    <location>
        <begin position="172"/>
        <end position="211"/>
    </location>
</feature>
<dbReference type="Proteomes" id="UP000053593">
    <property type="component" value="Unassembled WGS sequence"/>
</dbReference>
<dbReference type="PANTHER" id="PTHR22100:SF13">
    <property type="entry name" value="WINGS APART-LIKE PROTEIN HOMOLOG"/>
    <property type="match status" value="1"/>
</dbReference>
<feature type="domain" description="Wings apart-like protein C-terminal" evidence="3">
    <location>
        <begin position="223"/>
        <end position="337"/>
    </location>
</feature>
<evidence type="ECO:0000256" key="1">
    <source>
        <dbReference type="ARBA" id="ARBA00006854"/>
    </source>
</evidence>
<proteinExistence type="inferred from homology"/>
<dbReference type="PANTHER" id="PTHR22100">
    <property type="entry name" value="WINGS APART-LIKE PROTEIN HOMOLOG"/>
    <property type="match status" value="1"/>
</dbReference>
<accession>A0A0D0CG47</accession>
<keyword evidence="5" id="KW-1185">Reference proteome</keyword>
<organism evidence="4 5">
    <name type="scientific">Collybiopsis luxurians FD-317 M1</name>
    <dbReference type="NCBI Taxonomy" id="944289"/>
    <lineage>
        <taxon>Eukaryota</taxon>
        <taxon>Fungi</taxon>
        <taxon>Dikarya</taxon>
        <taxon>Basidiomycota</taxon>
        <taxon>Agaricomycotina</taxon>
        <taxon>Agaricomycetes</taxon>
        <taxon>Agaricomycetidae</taxon>
        <taxon>Agaricales</taxon>
        <taxon>Marasmiineae</taxon>
        <taxon>Omphalotaceae</taxon>
        <taxon>Collybiopsis</taxon>
        <taxon>Collybiopsis luxurians</taxon>
    </lineage>
</organism>
<feature type="region of interest" description="Disordered" evidence="2">
    <location>
        <begin position="1"/>
        <end position="149"/>
    </location>
</feature>
<feature type="compositionally biased region" description="Basic and acidic residues" evidence="2">
    <location>
        <begin position="841"/>
        <end position="857"/>
    </location>
</feature>
<dbReference type="Gene3D" id="1.25.10.10">
    <property type="entry name" value="Leucine-rich Repeat Variant"/>
    <property type="match status" value="2"/>
</dbReference>
<dbReference type="OrthoDB" id="78088at2759"/>
<evidence type="ECO:0000259" key="3">
    <source>
        <dbReference type="Pfam" id="PF07814"/>
    </source>
</evidence>
<name>A0A0D0CG47_9AGAR</name>
<dbReference type="InterPro" id="IPR011989">
    <property type="entry name" value="ARM-like"/>
</dbReference>
<feature type="compositionally biased region" description="Acidic residues" evidence="2">
    <location>
        <begin position="624"/>
        <end position="642"/>
    </location>
</feature>
<evidence type="ECO:0000313" key="4">
    <source>
        <dbReference type="EMBL" id="KIK57107.1"/>
    </source>
</evidence>
<evidence type="ECO:0000313" key="5">
    <source>
        <dbReference type="Proteomes" id="UP000053593"/>
    </source>
</evidence>
<dbReference type="AlphaFoldDB" id="A0A0D0CG47"/>
<sequence>MSAPRTYGRKGSKRKLDLESELESPKKQRLEAEPQSSPPKLARDLSQIFDAALSPSAPSTPSRLAKRMLGRSKTESSLEGSQESGNSSLDRTSSLPSVMSPTKRLPPLFSSPSADTVEPFSSPQRPAITNKRTYTGKSRSFLMAVPTDQSLPQELQDDLNSRESYAALRSRWGVDNSEDDPYPEIHSPARSDVSTPNRSPSKRKGKGRLKEEVIPPADLIKPLKSITEIRNKGQNRRFLDEVGYLLEGMGRDGSPTLKKASALEIVTRLCEAEFVRQAKAADFLQSTWDAFIEASAGKGDDKVLDSLLAAFIALVSRDLGALTDIAHRDRLPSSSISPESSFVSTLFSLLAPLSPETDPLLAITRSSAPDSQLKTLGIMKADCAVLKTLHSAIRTKARIFTSKTPISNALLLSHSLAALSPSLLSCICLPILLQSLRTQLRSATECLLDLENGPPKRSDAKPASSSSSLGDLQPVPFGVIHDLLALLDGYLLGQWAPSRAAEQEKYHSLLDEARDKWFADGLVAVGITAELANAQTLAGNGKRKFSSKIVFRVLVSLTHSDPSWGRTLTRNSRAVMFIARSIVRYDELRRNIMAHAQKPASTRAGGKSSLGKKSDNSLLKNELDSDEETDYVSSEEEDEEADASAKPEGGSSVSAAQALDWLCLALGLLTNLVQVVDESKSILRETMFDPQCVRKTLPCIRVCSCAKPVTILDVLVVIYGHQLPSLSHHYHRSTSSGVKSEPADTSLPEVEAHEAEADASFLLGHLSVLFGLLMMDSPENQKIILYALPLIHSNSEDRKPSSFSASERKRLKIAQLVENASELGVFYAVISRRGLVGNRSDTADARSSDPPSEKERPGGQVESDAARGADVAKGVISFLRDLRVGL</sequence>
<feature type="region of interest" description="Disordered" evidence="2">
    <location>
        <begin position="839"/>
        <end position="867"/>
    </location>
</feature>
<evidence type="ECO:0000256" key="2">
    <source>
        <dbReference type="SAM" id="MobiDB-lite"/>
    </source>
</evidence>
<dbReference type="Pfam" id="PF07814">
    <property type="entry name" value="WAPL"/>
    <property type="match status" value="1"/>
</dbReference>
<comment type="similarity">
    <text evidence="1">Belongs to the WAPL family.</text>
</comment>
<dbReference type="HOGENOM" id="CLU_012436_0_0_1"/>
<feature type="region of interest" description="Disordered" evidence="2">
    <location>
        <begin position="596"/>
        <end position="649"/>
    </location>
</feature>
<feature type="compositionally biased region" description="Polar residues" evidence="2">
    <location>
        <begin position="110"/>
        <end position="124"/>
    </location>
</feature>
<dbReference type="EMBL" id="KN834793">
    <property type="protein sequence ID" value="KIK57107.1"/>
    <property type="molecule type" value="Genomic_DNA"/>
</dbReference>
<reference evidence="4 5" key="1">
    <citation type="submission" date="2014-04" db="EMBL/GenBank/DDBJ databases">
        <title>Evolutionary Origins and Diversification of the Mycorrhizal Mutualists.</title>
        <authorList>
            <consortium name="DOE Joint Genome Institute"/>
            <consortium name="Mycorrhizal Genomics Consortium"/>
            <person name="Kohler A."/>
            <person name="Kuo A."/>
            <person name="Nagy L.G."/>
            <person name="Floudas D."/>
            <person name="Copeland A."/>
            <person name="Barry K.W."/>
            <person name="Cichocki N."/>
            <person name="Veneault-Fourrey C."/>
            <person name="LaButti K."/>
            <person name="Lindquist E.A."/>
            <person name="Lipzen A."/>
            <person name="Lundell T."/>
            <person name="Morin E."/>
            <person name="Murat C."/>
            <person name="Riley R."/>
            <person name="Ohm R."/>
            <person name="Sun H."/>
            <person name="Tunlid A."/>
            <person name="Henrissat B."/>
            <person name="Grigoriev I.V."/>
            <person name="Hibbett D.S."/>
            <person name="Martin F."/>
        </authorList>
    </citation>
    <scope>NUCLEOTIDE SEQUENCE [LARGE SCALE GENOMIC DNA]</scope>
    <source>
        <strain evidence="4 5">FD-317 M1</strain>
    </source>
</reference>
<dbReference type="InterPro" id="IPR022771">
    <property type="entry name" value="WAPL_C"/>
</dbReference>
<gene>
    <name evidence="4" type="ORF">GYMLUDRAFT_1012179</name>
</gene>
<feature type="compositionally biased region" description="Low complexity" evidence="2">
    <location>
        <begin position="51"/>
        <end position="63"/>
    </location>
</feature>
<dbReference type="InterPro" id="IPR039874">
    <property type="entry name" value="WAPL"/>
</dbReference>
<feature type="compositionally biased region" description="Basic and acidic residues" evidence="2">
    <location>
        <begin position="14"/>
        <end position="32"/>
    </location>
</feature>
<feature type="compositionally biased region" description="Polar residues" evidence="2">
    <location>
        <begin position="75"/>
        <end position="100"/>
    </location>
</feature>
<protein>
    <submittedName>
        <fullName evidence="4">Unplaced genomic scaffold GYMLUscaffold_45, whole genome shotgun sequence</fullName>
    </submittedName>
</protein>